<dbReference type="AlphaFoldDB" id="A0A1Z4VT60"/>
<evidence type="ECO:0000256" key="2">
    <source>
        <dbReference type="PROSITE-ProRule" id="PRU00169"/>
    </source>
</evidence>
<name>A0A1Z4VT60_9GAMM</name>
<evidence type="ECO:0000256" key="1">
    <source>
        <dbReference type="ARBA" id="ARBA00022553"/>
    </source>
</evidence>
<dbReference type="Proteomes" id="UP000218765">
    <property type="component" value="Chromosome"/>
</dbReference>
<accession>A0A1Z4VT60</accession>
<evidence type="ECO:0000313" key="5">
    <source>
        <dbReference type="Proteomes" id="UP000218765"/>
    </source>
</evidence>
<evidence type="ECO:0000313" key="4">
    <source>
        <dbReference type="EMBL" id="BAZ94829.1"/>
    </source>
</evidence>
<keyword evidence="1" id="KW-0597">Phosphoprotein</keyword>
<dbReference type="Pfam" id="PF00072">
    <property type="entry name" value="Response_reg"/>
    <property type="match status" value="1"/>
</dbReference>
<dbReference type="PROSITE" id="PS50110">
    <property type="entry name" value="RESPONSE_REGULATORY"/>
    <property type="match status" value="1"/>
</dbReference>
<dbReference type="Gene3D" id="3.40.50.2300">
    <property type="match status" value="2"/>
</dbReference>
<dbReference type="PANTHER" id="PTHR44591:SF3">
    <property type="entry name" value="RESPONSE REGULATORY DOMAIN-CONTAINING PROTEIN"/>
    <property type="match status" value="1"/>
</dbReference>
<dbReference type="GO" id="GO:0000160">
    <property type="term" value="P:phosphorelay signal transduction system"/>
    <property type="evidence" value="ECO:0007669"/>
    <property type="project" value="InterPro"/>
</dbReference>
<gene>
    <name evidence="4" type="ORF">FOKN1_2457</name>
</gene>
<protein>
    <recommendedName>
        <fullName evidence="3">Response regulatory domain-containing protein</fullName>
    </recommendedName>
</protein>
<reference evidence="4 5" key="1">
    <citation type="submission" date="2017-05" db="EMBL/GenBank/DDBJ databases">
        <title>Thiocyanate degradation by Thiohalobacter thiocyanaticus FOKN1.</title>
        <authorList>
            <person name="Oshiki M."/>
            <person name="Fukushima T."/>
            <person name="Kawano S."/>
            <person name="Nakagawa J."/>
        </authorList>
    </citation>
    <scope>NUCLEOTIDE SEQUENCE [LARGE SCALE GENOMIC DNA]</scope>
    <source>
        <strain evidence="4 5">FOKN1</strain>
    </source>
</reference>
<dbReference type="InterPro" id="IPR050595">
    <property type="entry name" value="Bact_response_regulator"/>
</dbReference>
<dbReference type="InterPro" id="IPR001789">
    <property type="entry name" value="Sig_transdc_resp-reg_receiver"/>
</dbReference>
<dbReference type="InterPro" id="IPR011006">
    <property type="entry name" value="CheY-like_superfamily"/>
</dbReference>
<organism evidence="4 5">
    <name type="scientific">Thiohalobacter thiocyanaticus</name>
    <dbReference type="NCBI Taxonomy" id="585455"/>
    <lineage>
        <taxon>Bacteria</taxon>
        <taxon>Pseudomonadati</taxon>
        <taxon>Pseudomonadota</taxon>
        <taxon>Gammaproteobacteria</taxon>
        <taxon>Thiohalobacterales</taxon>
        <taxon>Thiohalobacteraceae</taxon>
        <taxon>Thiohalobacter</taxon>
    </lineage>
</organism>
<proteinExistence type="predicted"/>
<dbReference type="EMBL" id="AP018052">
    <property type="protein sequence ID" value="BAZ94829.1"/>
    <property type="molecule type" value="Genomic_DNA"/>
</dbReference>
<dbReference type="RefSeq" id="WP_157745653.1">
    <property type="nucleotide sequence ID" value="NZ_AP018052.1"/>
</dbReference>
<comment type="caution">
    <text evidence="2">Lacks conserved residue(s) required for the propagation of feature annotation.</text>
</comment>
<dbReference type="KEGG" id="ttc:FOKN1_2457"/>
<feature type="domain" description="Response regulatory" evidence="3">
    <location>
        <begin position="21"/>
        <end position="136"/>
    </location>
</feature>
<sequence>MGDNRTPDKNDKRSDMGHSPRILVCEHDEALRIQLARKLESAGFWVDTAGNARQALRQLECHSFDAMTLSLLLADQDSITFLHDLSVLGVELPILVTSMRTERASTLPTRLAAQLDVDLELDDDGTEPEWVRKAADQARVIFAIKTACQRSRSYQPRILHIEPDAFNAGLVNAALNRNCTIEHVSGVERLPDALCAGPFDVILLNPSMDEEQSHSALQQVSWAFPGVPIVLQSQYAFTPNGSDIHPIDNDTGSIGLGLIEALRQRVLYNMDVPEVAHA</sequence>
<dbReference type="SUPFAM" id="SSF52172">
    <property type="entry name" value="CheY-like"/>
    <property type="match status" value="2"/>
</dbReference>
<evidence type="ECO:0000259" key="3">
    <source>
        <dbReference type="PROSITE" id="PS50110"/>
    </source>
</evidence>
<dbReference type="PANTHER" id="PTHR44591">
    <property type="entry name" value="STRESS RESPONSE REGULATOR PROTEIN 1"/>
    <property type="match status" value="1"/>
</dbReference>
<keyword evidence="5" id="KW-1185">Reference proteome</keyword>